<evidence type="ECO:0000313" key="4">
    <source>
        <dbReference type="Proteomes" id="UP001287356"/>
    </source>
</evidence>
<reference evidence="3" key="2">
    <citation type="submission" date="2023-06" db="EMBL/GenBank/DDBJ databases">
        <authorList>
            <consortium name="Lawrence Berkeley National Laboratory"/>
            <person name="Haridas S."/>
            <person name="Hensen N."/>
            <person name="Bonometti L."/>
            <person name="Westerberg I."/>
            <person name="Brannstrom I.O."/>
            <person name="Guillou S."/>
            <person name="Cros-Aarteil S."/>
            <person name="Calhoun S."/>
            <person name="Kuo A."/>
            <person name="Mondo S."/>
            <person name="Pangilinan J."/>
            <person name="Riley R."/>
            <person name="Labutti K."/>
            <person name="Andreopoulos B."/>
            <person name="Lipzen A."/>
            <person name="Chen C."/>
            <person name="Yanf M."/>
            <person name="Daum C."/>
            <person name="Ng V."/>
            <person name="Clum A."/>
            <person name="Steindorff A."/>
            <person name="Ohm R."/>
            <person name="Martin F."/>
            <person name="Silar P."/>
            <person name="Natvig D."/>
            <person name="Lalanne C."/>
            <person name="Gautier V."/>
            <person name="Ament-Velasquez S.L."/>
            <person name="Kruys A."/>
            <person name="Hutchinson M.I."/>
            <person name="Powell A.J."/>
            <person name="Barry K."/>
            <person name="Miller A.N."/>
            <person name="Grigoriev I.V."/>
            <person name="Debuchy R."/>
            <person name="Gladieux P."/>
            <person name="Thoren M.H."/>
            <person name="Johannesson H."/>
        </authorList>
    </citation>
    <scope>NUCLEOTIDE SEQUENCE</scope>
    <source>
        <strain evidence="3">CBS 958.72</strain>
    </source>
</reference>
<organism evidence="3 4">
    <name type="scientific">Lasiosphaeria ovina</name>
    <dbReference type="NCBI Taxonomy" id="92902"/>
    <lineage>
        <taxon>Eukaryota</taxon>
        <taxon>Fungi</taxon>
        <taxon>Dikarya</taxon>
        <taxon>Ascomycota</taxon>
        <taxon>Pezizomycotina</taxon>
        <taxon>Sordariomycetes</taxon>
        <taxon>Sordariomycetidae</taxon>
        <taxon>Sordariales</taxon>
        <taxon>Lasiosphaeriaceae</taxon>
        <taxon>Lasiosphaeria</taxon>
    </lineage>
</organism>
<feature type="domain" description="DSBA-like thioredoxin" evidence="2">
    <location>
        <begin position="8"/>
        <end position="122"/>
    </location>
</feature>
<accession>A0AAE0NMY9</accession>
<feature type="compositionally biased region" description="Basic and acidic residues" evidence="1">
    <location>
        <begin position="367"/>
        <end position="381"/>
    </location>
</feature>
<evidence type="ECO:0000256" key="1">
    <source>
        <dbReference type="SAM" id="MobiDB-lite"/>
    </source>
</evidence>
<feature type="region of interest" description="Disordered" evidence="1">
    <location>
        <begin position="362"/>
        <end position="397"/>
    </location>
</feature>
<protein>
    <submittedName>
        <fullName evidence="3">DSBA-like thioredoxin domain-containing protein</fullName>
    </submittedName>
</protein>
<gene>
    <name evidence="3" type="ORF">B0T24DRAFT_589020</name>
</gene>
<reference evidence="3" key="1">
    <citation type="journal article" date="2023" name="Mol. Phylogenet. Evol.">
        <title>Genome-scale phylogeny and comparative genomics of the fungal order Sordariales.</title>
        <authorList>
            <person name="Hensen N."/>
            <person name="Bonometti L."/>
            <person name="Westerberg I."/>
            <person name="Brannstrom I.O."/>
            <person name="Guillou S."/>
            <person name="Cros-Aarteil S."/>
            <person name="Calhoun S."/>
            <person name="Haridas S."/>
            <person name="Kuo A."/>
            <person name="Mondo S."/>
            <person name="Pangilinan J."/>
            <person name="Riley R."/>
            <person name="LaButti K."/>
            <person name="Andreopoulos B."/>
            <person name="Lipzen A."/>
            <person name="Chen C."/>
            <person name="Yan M."/>
            <person name="Daum C."/>
            <person name="Ng V."/>
            <person name="Clum A."/>
            <person name="Steindorff A."/>
            <person name="Ohm R.A."/>
            <person name="Martin F."/>
            <person name="Silar P."/>
            <person name="Natvig D.O."/>
            <person name="Lalanne C."/>
            <person name="Gautier V."/>
            <person name="Ament-Velasquez S.L."/>
            <person name="Kruys A."/>
            <person name="Hutchinson M.I."/>
            <person name="Powell A.J."/>
            <person name="Barry K."/>
            <person name="Miller A.N."/>
            <person name="Grigoriev I.V."/>
            <person name="Debuchy R."/>
            <person name="Gladieux P."/>
            <person name="Hiltunen Thoren M."/>
            <person name="Johannesson H."/>
        </authorList>
    </citation>
    <scope>NUCLEOTIDE SEQUENCE</scope>
    <source>
        <strain evidence="3">CBS 958.72</strain>
    </source>
</reference>
<feature type="region of interest" description="Disordered" evidence="1">
    <location>
        <begin position="121"/>
        <end position="199"/>
    </location>
</feature>
<keyword evidence="4" id="KW-1185">Reference proteome</keyword>
<evidence type="ECO:0000259" key="2">
    <source>
        <dbReference type="Pfam" id="PF01323"/>
    </source>
</evidence>
<feature type="compositionally biased region" description="Low complexity" evidence="1">
    <location>
        <begin position="138"/>
        <end position="162"/>
    </location>
</feature>
<sequence length="412" mass="44204">MAQLSIKVDIHSDTVCPWCYLGKKSLDSAIATFRARHPGVDFDLVWRPYILHPTAKASAYPKGSSISAVLGPRAGPIFERIAATGAEYGINFRWEGLTGNSRDSHKLILLAAEQDAAAAAATSLLSTSQPPPPPPAQTGPASATSSSYAESTISSASAVSTSPQTEYNEDEDVDMDGHDADAHLPKNQPAATPTRPLTNKNSKLDAVIEAIFSGSFQEGFDASDRGFLSRVAVETGVLGPSEAAARAWFDGDAAGAAATAETTSAARIGATVDAETARAHDVGISAVPSYIVQGRYRIGGMQGPDVFLGLFEKILLGQQQQQQQQQQQNKHQQNQQQAQSRMLALKDLAGVSLGGRVVDEDEAVAVKQERKDEGNEEEWRRWQQQPQTGEKRSDRRLSIATIMRNSCGMEQD</sequence>
<evidence type="ECO:0000313" key="3">
    <source>
        <dbReference type="EMBL" id="KAK3384469.1"/>
    </source>
</evidence>
<dbReference type="Pfam" id="PF01323">
    <property type="entry name" value="DSBA"/>
    <property type="match status" value="1"/>
</dbReference>
<dbReference type="Gene3D" id="3.40.30.10">
    <property type="entry name" value="Glutaredoxin"/>
    <property type="match status" value="2"/>
</dbReference>
<comment type="caution">
    <text evidence="3">The sequence shown here is derived from an EMBL/GenBank/DDBJ whole genome shotgun (WGS) entry which is preliminary data.</text>
</comment>
<dbReference type="SUPFAM" id="SSF52833">
    <property type="entry name" value="Thioredoxin-like"/>
    <property type="match status" value="1"/>
</dbReference>
<dbReference type="EMBL" id="JAULSN010000001">
    <property type="protein sequence ID" value="KAK3384469.1"/>
    <property type="molecule type" value="Genomic_DNA"/>
</dbReference>
<dbReference type="PANTHER" id="PTHR13887:SF41">
    <property type="entry name" value="THIOREDOXIN SUPERFAMILY PROTEIN"/>
    <property type="match status" value="1"/>
</dbReference>
<feature type="compositionally biased region" description="Polar residues" evidence="1">
    <location>
        <begin position="189"/>
        <end position="199"/>
    </location>
</feature>
<feature type="compositionally biased region" description="Basic and acidic residues" evidence="1">
    <location>
        <begin position="175"/>
        <end position="184"/>
    </location>
</feature>
<proteinExistence type="predicted"/>
<dbReference type="PANTHER" id="PTHR13887">
    <property type="entry name" value="GLUTATHIONE S-TRANSFERASE KAPPA"/>
    <property type="match status" value="1"/>
</dbReference>
<dbReference type="Proteomes" id="UP001287356">
    <property type="component" value="Unassembled WGS sequence"/>
</dbReference>
<name>A0AAE0NMY9_9PEZI</name>
<dbReference type="InterPro" id="IPR001853">
    <property type="entry name" value="DSBA-like_thioredoxin_dom"/>
</dbReference>
<dbReference type="AlphaFoldDB" id="A0AAE0NMY9"/>
<dbReference type="InterPro" id="IPR036249">
    <property type="entry name" value="Thioredoxin-like_sf"/>
</dbReference>
<dbReference type="GO" id="GO:0016491">
    <property type="term" value="F:oxidoreductase activity"/>
    <property type="evidence" value="ECO:0007669"/>
    <property type="project" value="InterPro"/>
</dbReference>